<proteinExistence type="predicted"/>
<keyword evidence="3" id="KW-1185">Reference proteome</keyword>
<evidence type="ECO:0000313" key="2">
    <source>
        <dbReference type="EMBL" id="CAB3403498.1"/>
    </source>
</evidence>
<dbReference type="EMBL" id="CADEPM010000003">
    <property type="protein sequence ID" value="CAB3403498.1"/>
    <property type="molecule type" value="Genomic_DNA"/>
</dbReference>
<dbReference type="OrthoDB" id="5797166at2759"/>
<dbReference type="Proteomes" id="UP000494206">
    <property type="component" value="Unassembled WGS sequence"/>
</dbReference>
<feature type="coiled-coil region" evidence="1">
    <location>
        <begin position="222"/>
        <end position="249"/>
    </location>
</feature>
<sequence length="305" mass="36651">MSEALNDNLFQRLFRIFSQFVDRNVQGTFKPTQAEFIIDEMLKELHRPTSPKNVDLPENVTFSEFLSLVQAIFPDREELEITTERVFERFANHVIGKGFIMYRNLAGRAPKCFPFKIGDKWKFGWILIMPGRVRMKSENSDDEIVVNVDNEAIIEVNTQDDERYSWTIVTEGQEWQFSHFDRIQATLMLKDMRLARDYPTRESLLDYDWKRSQRGRPIQDKLAREQKRRDELENERKRLVSELEEERKNRMDEEIVRGLTTRLLKQEMEKSEQMQQVIYELRTKLHEDPQEHEMDYVEGEYIKEK</sequence>
<reference evidence="2 3" key="1">
    <citation type="submission" date="2020-04" db="EMBL/GenBank/DDBJ databases">
        <authorList>
            <person name="Laetsch R D."/>
            <person name="Stevens L."/>
            <person name="Kumar S."/>
            <person name="Blaxter L. M."/>
        </authorList>
    </citation>
    <scope>NUCLEOTIDE SEQUENCE [LARGE SCALE GENOMIC DNA]</scope>
</reference>
<gene>
    <name evidence="2" type="ORF">CBOVIS_LOCUS5965</name>
</gene>
<organism evidence="2 3">
    <name type="scientific">Caenorhabditis bovis</name>
    <dbReference type="NCBI Taxonomy" id="2654633"/>
    <lineage>
        <taxon>Eukaryota</taxon>
        <taxon>Metazoa</taxon>
        <taxon>Ecdysozoa</taxon>
        <taxon>Nematoda</taxon>
        <taxon>Chromadorea</taxon>
        <taxon>Rhabditida</taxon>
        <taxon>Rhabditina</taxon>
        <taxon>Rhabditomorpha</taxon>
        <taxon>Rhabditoidea</taxon>
        <taxon>Rhabditidae</taxon>
        <taxon>Peloderinae</taxon>
        <taxon>Caenorhabditis</taxon>
    </lineage>
</organism>
<evidence type="ECO:0000313" key="3">
    <source>
        <dbReference type="Proteomes" id="UP000494206"/>
    </source>
</evidence>
<keyword evidence="1" id="KW-0175">Coiled coil</keyword>
<evidence type="ECO:0000256" key="1">
    <source>
        <dbReference type="SAM" id="Coils"/>
    </source>
</evidence>
<comment type="caution">
    <text evidence="2">The sequence shown here is derived from an EMBL/GenBank/DDBJ whole genome shotgun (WGS) entry which is preliminary data.</text>
</comment>
<accession>A0A8S1EU08</accession>
<name>A0A8S1EU08_9PELO</name>
<protein>
    <submittedName>
        <fullName evidence="2">Uncharacterized protein</fullName>
    </submittedName>
</protein>
<dbReference type="AlphaFoldDB" id="A0A8S1EU08"/>